<comment type="caution">
    <text evidence="4">The sequence shown here is derived from an EMBL/GenBank/DDBJ whole genome shotgun (WGS) entry which is preliminary data.</text>
</comment>
<dbReference type="InterPro" id="IPR029787">
    <property type="entry name" value="Nucleotide_cyclase"/>
</dbReference>
<organism evidence="4 5">
    <name type="scientific">Bowmanella yangjiangensis</name>
    <dbReference type="NCBI Taxonomy" id="2811230"/>
    <lineage>
        <taxon>Bacteria</taxon>
        <taxon>Pseudomonadati</taxon>
        <taxon>Pseudomonadota</taxon>
        <taxon>Gammaproteobacteria</taxon>
        <taxon>Alteromonadales</taxon>
        <taxon>Alteromonadaceae</taxon>
        <taxon>Bowmanella</taxon>
    </lineage>
</organism>
<feature type="domain" description="GGDEF" evidence="3">
    <location>
        <begin position="104"/>
        <end position="235"/>
    </location>
</feature>
<dbReference type="Gene3D" id="3.20.20.450">
    <property type="entry name" value="EAL domain"/>
    <property type="match status" value="1"/>
</dbReference>
<dbReference type="InterPro" id="IPR001633">
    <property type="entry name" value="EAL_dom"/>
</dbReference>
<dbReference type="CDD" id="cd01948">
    <property type="entry name" value="EAL"/>
    <property type="match status" value="1"/>
</dbReference>
<gene>
    <name evidence="4" type="ORF">J0A65_06610</name>
</gene>
<dbReference type="PANTHER" id="PTHR33121:SF19">
    <property type="entry name" value="CYCLIC DI-GMP PHOSPHODIESTERASE PA2567"/>
    <property type="match status" value="1"/>
</dbReference>
<accession>A0ABS3CR01</accession>
<dbReference type="Proteomes" id="UP000663992">
    <property type="component" value="Unassembled WGS sequence"/>
</dbReference>
<proteinExistence type="predicted"/>
<dbReference type="SUPFAM" id="SSF141868">
    <property type="entry name" value="EAL domain-like"/>
    <property type="match status" value="1"/>
</dbReference>
<dbReference type="CDD" id="cd01949">
    <property type="entry name" value="GGDEF"/>
    <property type="match status" value="1"/>
</dbReference>
<dbReference type="SMART" id="SM00052">
    <property type="entry name" value="EAL"/>
    <property type="match status" value="1"/>
</dbReference>
<dbReference type="PANTHER" id="PTHR33121">
    <property type="entry name" value="CYCLIC DI-GMP PHOSPHODIESTERASE PDEF"/>
    <property type="match status" value="1"/>
</dbReference>
<dbReference type="Pfam" id="PF00990">
    <property type="entry name" value="GGDEF"/>
    <property type="match status" value="1"/>
</dbReference>
<dbReference type="SMART" id="SM00267">
    <property type="entry name" value="GGDEF"/>
    <property type="match status" value="1"/>
</dbReference>
<evidence type="ECO:0000256" key="1">
    <source>
        <dbReference type="SAM" id="Phobius"/>
    </source>
</evidence>
<keyword evidence="5" id="KW-1185">Reference proteome</keyword>
<dbReference type="Pfam" id="PF00563">
    <property type="entry name" value="EAL"/>
    <property type="match status" value="1"/>
</dbReference>
<dbReference type="InterPro" id="IPR000160">
    <property type="entry name" value="GGDEF_dom"/>
</dbReference>
<feature type="transmembrane region" description="Helical" evidence="1">
    <location>
        <begin position="45"/>
        <end position="63"/>
    </location>
</feature>
<protein>
    <submittedName>
        <fullName evidence="4">EAL domain-containing protein</fullName>
    </submittedName>
</protein>
<sequence length="506" mass="56276">MKRTSRIAALIAAVYMVLGAAWILFSDKALQSTITDLALMTQLQTYKGWFYVAVNALLLYWLIREALKRFERQDQRDPLTNLYRHHQFITYLKELMHVAASRNEKVLLLHLDIDNFKSLNQELGYRGADSFLRALADKFRTFYQADTLLARLGTDQFVVARTIGTQQGSWEQQALALNRCFSQTAAAHNLKVSCCIGVALGPDDGDNARALLLASSASLASAREEGPDSIRLFNRALSEAEEKRQILVADLRQAIEERTLSLVYQPQFNAVSGQITGCEVLLRWCHPMLGWVPPEQFVGLAEQHNLISALSALVVSQTAAELDSKGLLGNQLPRVSVNISALEFNNPALMDTLQQELNGVPQLLPFLQLEITETAALTDLNASVLQLSRLKQKGLRFAIDDFGTGYTSLMMLKELPIDEVKIDRAFIRDLLKQPRTIAIVEAITAMARGFGINVVAEGVETREQLECLTACGCQEVQGYLLAMPMAIDELASFLDKQKDAQDKAQA</sequence>
<keyword evidence="1" id="KW-0472">Membrane</keyword>
<evidence type="ECO:0000313" key="5">
    <source>
        <dbReference type="Proteomes" id="UP000663992"/>
    </source>
</evidence>
<name>A0ABS3CR01_9ALTE</name>
<dbReference type="InterPro" id="IPR035919">
    <property type="entry name" value="EAL_sf"/>
</dbReference>
<dbReference type="PROSITE" id="PS50887">
    <property type="entry name" value="GGDEF"/>
    <property type="match status" value="1"/>
</dbReference>
<dbReference type="InterPro" id="IPR043128">
    <property type="entry name" value="Rev_trsase/Diguanyl_cyclase"/>
</dbReference>
<feature type="domain" description="EAL" evidence="2">
    <location>
        <begin position="244"/>
        <end position="498"/>
    </location>
</feature>
<dbReference type="NCBIfam" id="TIGR00254">
    <property type="entry name" value="GGDEF"/>
    <property type="match status" value="1"/>
</dbReference>
<dbReference type="SUPFAM" id="SSF55073">
    <property type="entry name" value="Nucleotide cyclase"/>
    <property type="match status" value="1"/>
</dbReference>
<evidence type="ECO:0000313" key="4">
    <source>
        <dbReference type="EMBL" id="MBN7819529.1"/>
    </source>
</evidence>
<dbReference type="EMBL" id="JAFKCS010000004">
    <property type="protein sequence ID" value="MBN7819529.1"/>
    <property type="molecule type" value="Genomic_DNA"/>
</dbReference>
<reference evidence="4 5" key="1">
    <citation type="submission" date="2021-03" db="EMBL/GenBank/DDBJ databases">
        <title>novel species isolated from a fishpond in China.</title>
        <authorList>
            <person name="Lu H."/>
            <person name="Cai Z."/>
        </authorList>
    </citation>
    <scope>NUCLEOTIDE SEQUENCE [LARGE SCALE GENOMIC DNA]</scope>
    <source>
        <strain evidence="4 5">Y57</strain>
    </source>
</reference>
<feature type="transmembrane region" description="Helical" evidence="1">
    <location>
        <begin position="7"/>
        <end position="25"/>
    </location>
</feature>
<evidence type="ECO:0000259" key="3">
    <source>
        <dbReference type="PROSITE" id="PS50887"/>
    </source>
</evidence>
<dbReference type="InterPro" id="IPR050706">
    <property type="entry name" value="Cyclic-di-GMP_PDE-like"/>
</dbReference>
<dbReference type="Gene3D" id="3.30.70.270">
    <property type="match status" value="1"/>
</dbReference>
<keyword evidence="1" id="KW-0812">Transmembrane</keyword>
<dbReference type="PROSITE" id="PS50883">
    <property type="entry name" value="EAL"/>
    <property type="match status" value="1"/>
</dbReference>
<dbReference type="RefSeq" id="WP_206593349.1">
    <property type="nucleotide sequence ID" value="NZ_JAFKCS010000004.1"/>
</dbReference>
<evidence type="ECO:0000259" key="2">
    <source>
        <dbReference type="PROSITE" id="PS50883"/>
    </source>
</evidence>
<keyword evidence="1" id="KW-1133">Transmembrane helix</keyword>